<name>A0A218Z3S3_9HELO</name>
<evidence type="ECO:0000313" key="2">
    <source>
        <dbReference type="EMBL" id="OWP02280.1"/>
    </source>
</evidence>
<dbReference type="AlphaFoldDB" id="A0A218Z3S3"/>
<proteinExistence type="predicted"/>
<dbReference type="EMBL" id="MZNU01000240">
    <property type="protein sequence ID" value="OWP02280.1"/>
    <property type="molecule type" value="Genomic_DNA"/>
</dbReference>
<evidence type="ECO:0000313" key="3">
    <source>
        <dbReference type="Proteomes" id="UP000242519"/>
    </source>
</evidence>
<feature type="transmembrane region" description="Helical" evidence="1">
    <location>
        <begin position="20"/>
        <end position="37"/>
    </location>
</feature>
<reference evidence="2 3" key="1">
    <citation type="submission" date="2017-04" db="EMBL/GenBank/DDBJ databases">
        <title>Draft genome sequence of Marssonina coronaria NL1: causal agent of apple blotch.</title>
        <authorList>
            <person name="Cheng Q."/>
        </authorList>
    </citation>
    <scope>NUCLEOTIDE SEQUENCE [LARGE SCALE GENOMIC DNA]</scope>
    <source>
        <strain evidence="2 3">NL1</strain>
    </source>
</reference>
<dbReference type="Proteomes" id="UP000242519">
    <property type="component" value="Unassembled WGS sequence"/>
</dbReference>
<evidence type="ECO:0000256" key="1">
    <source>
        <dbReference type="SAM" id="Phobius"/>
    </source>
</evidence>
<comment type="caution">
    <text evidence="2">The sequence shown here is derived from an EMBL/GenBank/DDBJ whole genome shotgun (WGS) entry which is preliminary data.</text>
</comment>
<organism evidence="2 3">
    <name type="scientific">Diplocarpon coronariae</name>
    <dbReference type="NCBI Taxonomy" id="2795749"/>
    <lineage>
        <taxon>Eukaryota</taxon>
        <taxon>Fungi</taxon>
        <taxon>Dikarya</taxon>
        <taxon>Ascomycota</taxon>
        <taxon>Pezizomycotina</taxon>
        <taxon>Leotiomycetes</taxon>
        <taxon>Helotiales</taxon>
        <taxon>Drepanopezizaceae</taxon>
        <taxon>Diplocarpon</taxon>
    </lineage>
</organism>
<sequence length="78" mass="8780">MASSASNFEILELLLLLNRIGPIAYVNDFFYFCMIYARFKRASKVMKPVKAEAGAEPGILDNSKPFVRVKLSDKHLGQ</sequence>
<keyword evidence="3" id="KW-1185">Reference proteome</keyword>
<keyword evidence="1" id="KW-0472">Membrane</keyword>
<accession>A0A218Z3S3</accession>
<gene>
    <name evidence="2" type="ORF">B2J93_1242</name>
</gene>
<dbReference type="InParanoid" id="A0A218Z3S3"/>
<protein>
    <submittedName>
        <fullName evidence="2">Uncharacterized protein</fullName>
    </submittedName>
</protein>
<keyword evidence="1" id="KW-1133">Transmembrane helix</keyword>
<keyword evidence="1" id="KW-0812">Transmembrane</keyword>